<dbReference type="GO" id="GO:0016853">
    <property type="term" value="F:isomerase activity"/>
    <property type="evidence" value="ECO:0007669"/>
    <property type="project" value="UniProtKB-KW"/>
</dbReference>
<keyword evidence="2" id="KW-1185">Reference proteome</keyword>
<organism evidence="1 2">
    <name type="scientific">Actinopolyspora biskrensis</name>
    <dbReference type="NCBI Taxonomy" id="1470178"/>
    <lineage>
        <taxon>Bacteria</taxon>
        <taxon>Bacillati</taxon>
        <taxon>Actinomycetota</taxon>
        <taxon>Actinomycetes</taxon>
        <taxon>Actinopolysporales</taxon>
        <taxon>Actinopolysporaceae</taxon>
        <taxon>Actinopolyspora</taxon>
    </lineage>
</organism>
<accession>A0A852Z0L1</accession>
<dbReference type="Proteomes" id="UP000548304">
    <property type="component" value="Unassembled WGS sequence"/>
</dbReference>
<proteinExistence type="predicted"/>
<gene>
    <name evidence="1" type="ORF">FHR84_003377</name>
</gene>
<name>A0A852Z0L1_9ACTN</name>
<dbReference type="AlphaFoldDB" id="A0A852Z0L1"/>
<keyword evidence="1" id="KW-0413">Isomerase</keyword>
<dbReference type="EMBL" id="JACBYW010000006">
    <property type="protein sequence ID" value="NYH80028.1"/>
    <property type="molecule type" value="Genomic_DNA"/>
</dbReference>
<reference evidence="1 2" key="1">
    <citation type="submission" date="2020-07" db="EMBL/GenBank/DDBJ databases">
        <title>Genomic Encyclopedia of Type Strains, Phase III (KMG-III): the genomes of soil and plant-associated and newly described type strains.</title>
        <authorList>
            <person name="Whitman W."/>
        </authorList>
    </citation>
    <scope>NUCLEOTIDE SEQUENCE [LARGE SCALE GENOMIC DNA]</scope>
    <source>
        <strain evidence="1 2">CECT 8576</strain>
    </source>
</reference>
<evidence type="ECO:0000313" key="2">
    <source>
        <dbReference type="Proteomes" id="UP000548304"/>
    </source>
</evidence>
<sequence length="51" mass="6298">MFPEEMARLRCRRLLEEAEEARLARRLKAVRFWRRVSAFAARRAERRLPRN</sequence>
<evidence type="ECO:0000313" key="1">
    <source>
        <dbReference type="EMBL" id="NYH80028.1"/>
    </source>
</evidence>
<comment type="caution">
    <text evidence="1">The sequence shown here is derived from an EMBL/GenBank/DDBJ whole genome shotgun (WGS) entry which is preliminary data.</text>
</comment>
<protein>
    <submittedName>
        <fullName evidence="1">Muconolactone delta-isomerase</fullName>
    </submittedName>
</protein>